<evidence type="ECO:0000256" key="1">
    <source>
        <dbReference type="SAM" id="Phobius"/>
    </source>
</evidence>
<sequence>MSPTRRKKKMFVFPLMIFIVGLVLFIFIKLYNQRNIASDNIDTRLRSAAGSLQLIISDTMIENASNKISMDFVDHDSIRILANHIAKIHDVVYVYVMILSHDSALFVLSSYIKEDITSDIVTNYLDYYKEATPSMINAFGSDKAEVFDNTHDQWGNFRSIYLPRKTRSGTPYLLCADVRLSEVVDSQLRYLLEFALSAVFLFLISLPLLLKLRREK</sequence>
<organism evidence="2">
    <name type="scientific">bioreactor metagenome</name>
    <dbReference type="NCBI Taxonomy" id="1076179"/>
    <lineage>
        <taxon>unclassified sequences</taxon>
        <taxon>metagenomes</taxon>
        <taxon>ecological metagenomes</taxon>
    </lineage>
</organism>
<protein>
    <submittedName>
        <fullName evidence="2">Uncharacterized protein</fullName>
    </submittedName>
</protein>
<keyword evidence="1" id="KW-1133">Transmembrane helix</keyword>
<keyword evidence="1" id="KW-0812">Transmembrane</keyword>
<gene>
    <name evidence="2" type="ORF">SDC9_126008</name>
</gene>
<evidence type="ECO:0000313" key="2">
    <source>
        <dbReference type="EMBL" id="MPM78993.1"/>
    </source>
</evidence>
<feature type="transmembrane region" description="Helical" evidence="1">
    <location>
        <begin position="12"/>
        <end position="31"/>
    </location>
</feature>
<accession>A0A645CPZ1</accession>
<dbReference type="AlphaFoldDB" id="A0A645CPZ1"/>
<feature type="transmembrane region" description="Helical" evidence="1">
    <location>
        <begin position="190"/>
        <end position="210"/>
    </location>
</feature>
<proteinExistence type="predicted"/>
<comment type="caution">
    <text evidence="2">The sequence shown here is derived from an EMBL/GenBank/DDBJ whole genome shotgun (WGS) entry which is preliminary data.</text>
</comment>
<dbReference type="EMBL" id="VSSQ01029035">
    <property type="protein sequence ID" value="MPM78993.1"/>
    <property type="molecule type" value="Genomic_DNA"/>
</dbReference>
<name>A0A645CPZ1_9ZZZZ</name>
<reference evidence="2" key="1">
    <citation type="submission" date="2019-08" db="EMBL/GenBank/DDBJ databases">
        <authorList>
            <person name="Kucharzyk K."/>
            <person name="Murdoch R.W."/>
            <person name="Higgins S."/>
            <person name="Loffler F."/>
        </authorList>
    </citation>
    <scope>NUCLEOTIDE SEQUENCE</scope>
</reference>
<keyword evidence="1" id="KW-0472">Membrane</keyword>